<dbReference type="SUPFAM" id="SSF111331">
    <property type="entry name" value="NAD kinase/diacylglycerol kinase-like"/>
    <property type="match status" value="1"/>
</dbReference>
<dbReference type="PANTHER" id="PTHR12358:SF31">
    <property type="entry name" value="ACYLGLYCEROL KINASE, MITOCHONDRIAL"/>
    <property type="match status" value="1"/>
</dbReference>
<dbReference type="Gene3D" id="3.40.50.10330">
    <property type="entry name" value="Probable inorganic polyphosphate/atp-NAD kinase, domain 1"/>
    <property type="match status" value="1"/>
</dbReference>
<dbReference type="SMART" id="SM00046">
    <property type="entry name" value="DAGKc"/>
    <property type="match status" value="1"/>
</dbReference>
<gene>
    <name evidence="6" type="ORF">CPB84DRAFT_1771184</name>
</gene>
<dbReference type="InterPro" id="IPR001206">
    <property type="entry name" value="Diacylglycerol_kinase_cat_dom"/>
</dbReference>
<dbReference type="Pfam" id="PF19279">
    <property type="entry name" value="YegS_C"/>
    <property type="match status" value="1"/>
</dbReference>
<keyword evidence="7" id="KW-1185">Reference proteome</keyword>
<comment type="caution">
    <text evidence="6">The sequence shown here is derived from an EMBL/GenBank/DDBJ whole genome shotgun (WGS) entry which is preliminary data.</text>
</comment>
<dbReference type="Pfam" id="PF24321">
    <property type="entry name" value="DUF7493"/>
    <property type="match status" value="1"/>
</dbReference>
<proteinExistence type="predicted"/>
<name>A0A9P5NR58_GYMJU</name>
<dbReference type="InterPro" id="IPR050187">
    <property type="entry name" value="Lipid_Phosphate_FormReg"/>
</dbReference>
<dbReference type="Gene3D" id="2.60.200.40">
    <property type="match status" value="1"/>
</dbReference>
<evidence type="ECO:0000259" key="5">
    <source>
        <dbReference type="PROSITE" id="PS50146"/>
    </source>
</evidence>
<organism evidence="6 7">
    <name type="scientific">Gymnopilus junonius</name>
    <name type="common">Spectacular rustgill mushroom</name>
    <name type="synonym">Gymnopilus spectabilis subsp. junonius</name>
    <dbReference type="NCBI Taxonomy" id="109634"/>
    <lineage>
        <taxon>Eukaryota</taxon>
        <taxon>Fungi</taxon>
        <taxon>Dikarya</taxon>
        <taxon>Basidiomycota</taxon>
        <taxon>Agaricomycotina</taxon>
        <taxon>Agaricomycetes</taxon>
        <taxon>Agaricomycetidae</taxon>
        <taxon>Agaricales</taxon>
        <taxon>Agaricineae</taxon>
        <taxon>Hymenogastraceae</taxon>
        <taxon>Gymnopilus</taxon>
    </lineage>
</organism>
<accession>A0A9P5NR58</accession>
<dbReference type="OrthoDB" id="3853857at2759"/>
<dbReference type="Proteomes" id="UP000724874">
    <property type="component" value="Unassembled WGS sequence"/>
</dbReference>
<evidence type="ECO:0000313" key="7">
    <source>
        <dbReference type="Proteomes" id="UP000724874"/>
    </source>
</evidence>
<keyword evidence="1" id="KW-0808">Transferase</keyword>
<evidence type="ECO:0000256" key="1">
    <source>
        <dbReference type="ARBA" id="ARBA00022679"/>
    </source>
</evidence>
<evidence type="ECO:0000256" key="4">
    <source>
        <dbReference type="ARBA" id="ARBA00022840"/>
    </source>
</evidence>
<dbReference type="PANTHER" id="PTHR12358">
    <property type="entry name" value="SPHINGOSINE KINASE"/>
    <property type="match status" value="1"/>
</dbReference>
<feature type="domain" description="DAGKc" evidence="5">
    <location>
        <begin position="106"/>
        <end position="248"/>
    </location>
</feature>
<dbReference type="InterPro" id="IPR045540">
    <property type="entry name" value="YegS/DAGK_C"/>
</dbReference>
<dbReference type="PROSITE" id="PS50146">
    <property type="entry name" value="DAGK"/>
    <property type="match status" value="1"/>
</dbReference>
<keyword evidence="3 6" id="KW-0418">Kinase</keyword>
<evidence type="ECO:0000313" key="6">
    <source>
        <dbReference type="EMBL" id="KAF8905782.1"/>
    </source>
</evidence>
<dbReference type="InterPro" id="IPR055916">
    <property type="entry name" value="DUF7493"/>
</dbReference>
<dbReference type="GO" id="GO:0046512">
    <property type="term" value="P:sphingosine biosynthetic process"/>
    <property type="evidence" value="ECO:0007669"/>
    <property type="project" value="TreeGrafter"/>
</dbReference>
<dbReference type="GO" id="GO:0001727">
    <property type="term" value="F:lipid kinase activity"/>
    <property type="evidence" value="ECO:0007669"/>
    <property type="project" value="TreeGrafter"/>
</dbReference>
<evidence type="ECO:0000256" key="2">
    <source>
        <dbReference type="ARBA" id="ARBA00022741"/>
    </source>
</evidence>
<protein>
    <submittedName>
        <fullName evidence="6">ATP-NAD kinase-like domain-containing protein</fullName>
    </submittedName>
</protein>
<evidence type="ECO:0000256" key="3">
    <source>
        <dbReference type="ARBA" id="ARBA00022777"/>
    </source>
</evidence>
<dbReference type="InterPro" id="IPR016064">
    <property type="entry name" value="NAD/diacylglycerol_kinase_sf"/>
</dbReference>
<keyword evidence="2" id="KW-0547">Nucleotide-binding</keyword>
<dbReference type="InterPro" id="IPR017438">
    <property type="entry name" value="ATP-NAD_kinase_N"/>
</dbReference>
<dbReference type="GO" id="GO:0016020">
    <property type="term" value="C:membrane"/>
    <property type="evidence" value="ECO:0007669"/>
    <property type="project" value="TreeGrafter"/>
</dbReference>
<sequence>MADKTISIHTDTSSTMTLSLTDLHLKIQKPTKTNPTTHHNVPHRNILKASLDDGSHTLTIAYLDKKKQKPMHMVVVEGTVEELDVAGAAEWVEAVMIAAYENLGVKRCRRLMVLVNPFGGQKKGAAIFARKVKPVFEMAGCSLEIICPYNPPRTCSEVARTLPIDQYDAVVTVSGDGLIHEVLNGFAEHPESIKALKIPIAPVPTGSGNALSLNLLGIEDGFDVVVAALNAIKGKAMKRTISFMSQAVGLIAEVDLGTENLRWMGDTRFTYGLLWEILKFKPCPVELSFKLAENDKDKMAATVHLNRTHGASSSAEVEEHVYETLPPLKHLESDGDEWTTLDDSVLYVYAGQGPFVNRDWMAFPVSSPNDGLVDIAAMSRSSRGDLLSLMDGATKGTSFWHPKVHYIKAHAYRIKPLKDRGYFAVDGESLPFKEFQVEVHKGLGTFLSPFGYYAAKFEPRTVPVDPRKETSKLDSDS</sequence>
<reference evidence="6" key="1">
    <citation type="submission" date="2020-11" db="EMBL/GenBank/DDBJ databases">
        <authorList>
            <consortium name="DOE Joint Genome Institute"/>
            <person name="Ahrendt S."/>
            <person name="Riley R."/>
            <person name="Andreopoulos W."/>
            <person name="LaButti K."/>
            <person name="Pangilinan J."/>
            <person name="Ruiz-duenas F.J."/>
            <person name="Barrasa J.M."/>
            <person name="Sanchez-Garcia M."/>
            <person name="Camarero S."/>
            <person name="Miyauchi S."/>
            <person name="Serrano A."/>
            <person name="Linde D."/>
            <person name="Babiker R."/>
            <person name="Drula E."/>
            <person name="Ayuso-Fernandez I."/>
            <person name="Pacheco R."/>
            <person name="Padilla G."/>
            <person name="Ferreira P."/>
            <person name="Barriuso J."/>
            <person name="Kellner H."/>
            <person name="Castanera R."/>
            <person name="Alfaro M."/>
            <person name="Ramirez L."/>
            <person name="Pisabarro A.G."/>
            <person name="Kuo A."/>
            <person name="Tritt A."/>
            <person name="Lipzen A."/>
            <person name="He G."/>
            <person name="Yan M."/>
            <person name="Ng V."/>
            <person name="Cullen D."/>
            <person name="Martin F."/>
            <person name="Rosso M.-N."/>
            <person name="Henrissat B."/>
            <person name="Hibbett D."/>
            <person name="Martinez A.T."/>
            <person name="Grigoriev I.V."/>
        </authorList>
    </citation>
    <scope>NUCLEOTIDE SEQUENCE</scope>
    <source>
        <strain evidence="6">AH 44721</strain>
    </source>
</reference>
<dbReference type="AlphaFoldDB" id="A0A9P5NR58"/>
<keyword evidence="4" id="KW-0067">ATP-binding</keyword>
<dbReference type="Pfam" id="PF00781">
    <property type="entry name" value="DAGK_cat"/>
    <property type="match status" value="1"/>
</dbReference>
<dbReference type="GO" id="GO:0005737">
    <property type="term" value="C:cytoplasm"/>
    <property type="evidence" value="ECO:0007669"/>
    <property type="project" value="TreeGrafter"/>
</dbReference>
<dbReference type="EMBL" id="JADNYJ010000021">
    <property type="protein sequence ID" value="KAF8905782.1"/>
    <property type="molecule type" value="Genomic_DNA"/>
</dbReference>
<dbReference type="GO" id="GO:0005524">
    <property type="term" value="F:ATP binding"/>
    <property type="evidence" value="ECO:0007669"/>
    <property type="project" value="UniProtKB-KW"/>
</dbReference>